<keyword evidence="2" id="KW-0812">Transmembrane</keyword>
<evidence type="ECO:0000313" key="3">
    <source>
        <dbReference type="EMBL" id="WMS89130.1"/>
    </source>
</evidence>
<proteinExistence type="predicted"/>
<keyword evidence="2" id="KW-0472">Membrane</keyword>
<organism evidence="3 4">
    <name type="scientific">Pleionea litopenaei</name>
    <dbReference type="NCBI Taxonomy" id="3070815"/>
    <lineage>
        <taxon>Bacteria</taxon>
        <taxon>Pseudomonadati</taxon>
        <taxon>Pseudomonadota</taxon>
        <taxon>Gammaproteobacteria</taxon>
        <taxon>Oceanospirillales</taxon>
        <taxon>Pleioneaceae</taxon>
        <taxon>Pleionea</taxon>
    </lineage>
</organism>
<feature type="coiled-coil region" evidence="1">
    <location>
        <begin position="42"/>
        <end position="111"/>
    </location>
</feature>
<dbReference type="RefSeq" id="WP_309204381.1">
    <property type="nucleotide sequence ID" value="NZ_CP133548.1"/>
</dbReference>
<evidence type="ECO:0000256" key="1">
    <source>
        <dbReference type="SAM" id="Coils"/>
    </source>
</evidence>
<evidence type="ECO:0000256" key="2">
    <source>
        <dbReference type="SAM" id="Phobius"/>
    </source>
</evidence>
<keyword evidence="1" id="KW-0175">Coiled coil</keyword>
<reference evidence="3 4" key="1">
    <citation type="submission" date="2023-08" db="EMBL/GenBank/DDBJ databases">
        <title>Pleionea litopenaei sp. nov., isolated from stomach of juvenile Litopenaeus vannamei.</title>
        <authorList>
            <person name="Rho A.M."/>
            <person name="Hwang C.Y."/>
        </authorList>
    </citation>
    <scope>NUCLEOTIDE SEQUENCE [LARGE SCALE GENOMIC DNA]</scope>
    <source>
        <strain evidence="3 4">HL-JVS1</strain>
    </source>
</reference>
<dbReference type="EMBL" id="CP133548">
    <property type="protein sequence ID" value="WMS89130.1"/>
    <property type="molecule type" value="Genomic_DNA"/>
</dbReference>
<gene>
    <name evidence="3" type="ORF">Q9312_09525</name>
</gene>
<name>A0AA51RX03_9GAMM</name>
<keyword evidence="2" id="KW-1133">Transmembrane helix</keyword>
<keyword evidence="4" id="KW-1185">Reference proteome</keyword>
<dbReference type="InterPro" id="IPR046703">
    <property type="entry name" value="DUF6776"/>
</dbReference>
<sequence>MTSELIVTKRRGATWYILWALVFLAVVIAVFFIGRADSRQARLELEEERSVLLRQVEEYEERIGELEQTNIVLQSAAQVDAQASEEIMDTISRLQQTIDELETELSFYRGIMAPELDLKGLQIASLTLKPLQTTDKVSFQLALTQVKTHTIFLKGDTKITVSGTLNGEAKTYDITELSELSDSDLRFTFKYFQNLSGEFSLPNGFTPRKVVVLAKTSGRNAQEVTREFDWTI</sequence>
<dbReference type="KEGG" id="plei:Q9312_09525"/>
<protein>
    <submittedName>
        <fullName evidence="3">Uncharacterized protein</fullName>
    </submittedName>
</protein>
<accession>A0AA51RX03</accession>
<evidence type="ECO:0000313" key="4">
    <source>
        <dbReference type="Proteomes" id="UP001239782"/>
    </source>
</evidence>
<dbReference type="AlphaFoldDB" id="A0AA51RX03"/>
<dbReference type="Pfam" id="PF20567">
    <property type="entry name" value="DUF6776"/>
    <property type="match status" value="1"/>
</dbReference>
<dbReference type="Proteomes" id="UP001239782">
    <property type="component" value="Chromosome"/>
</dbReference>
<feature type="transmembrane region" description="Helical" evidence="2">
    <location>
        <begin position="13"/>
        <end position="33"/>
    </location>
</feature>